<reference evidence="2 3" key="1">
    <citation type="submission" date="2014-08" db="EMBL/GenBank/DDBJ databases">
        <title>Complete genome sequence of Corynebacterium ureicelerivorans DSM 45051, a lipophilic and urea-splitting isolate from a blood culture of a septicaemia patient.</title>
        <authorList>
            <person name="Tippelt A."/>
            <person name="Albersmeier A."/>
            <person name="Brinkrolf K."/>
            <person name="Ruckert C."/>
            <person name="Tauch A."/>
        </authorList>
    </citation>
    <scope>NUCLEOTIDE SEQUENCE [LARGE SCALE GENOMIC DNA]</scope>
    <source>
        <strain evidence="2 3">IMMIB RIV-2301</strain>
    </source>
</reference>
<gene>
    <name evidence="2" type="ORF">CUREI_09415</name>
</gene>
<dbReference type="Proteomes" id="UP000028939">
    <property type="component" value="Chromosome"/>
</dbReference>
<evidence type="ECO:0000313" key="3">
    <source>
        <dbReference type="Proteomes" id="UP000028939"/>
    </source>
</evidence>
<proteinExistence type="predicted"/>
<evidence type="ECO:0000256" key="1">
    <source>
        <dbReference type="SAM" id="MobiDB-lite"/>
    </source>
</evidence>
<dbReference type="RefSeq" id="WP_038612912.1">
    <property type="nucleotide sequence ID" value="NZ_CP009215.1"/>
</dbReference>
<feature type="compositionally biased region" description="Basic residues" evidence="1">
    <location>
        <begin position="10"/>
        <end position="46"/>
    </location>
</feature>
<feature type="region of interest" description="Disordered" evidence="1">
    <location>
        <begin position="1"/>
        <end position="46"/>
    </location>
</feature>
<accession>A0A077HS27</accession>
<dbReference type="KEGG" id="cuv:CUREI_09415"/>
<organism evidence="2 3">
    <name type="scientific">Corynebacterium ureicelerivorans</name>
    <dbReference type="NCBI Taxonomy" id="401472"/>
    <lineage>
        <taxon>Bacteria</taxon>
        <taxon>Bacillati</taxon>
        <taxon>Actinomycetota</taxon>
        <taxon>Actinomycetes</taxon>
        <taxon>Mycobacteriales</taxon>
        <taxon>Corynebacteriaceae</taxon>
        <taxon>Corynebacterium</taxon>
    </lineage>
</organism>
<keyword evidence="3" id="KW-1185">Reference proteome</keyword>
<evidence type="ECO:0000313" key="2">
    <source>
        <dbReference type="EMBL" id="AIL97467.1"/>
    </source>
</evidence>
<dbReference type="AlphaFoldDB" id="A0A077HS27"/>
<dbReference type="EMBL" id="CP009215">
    <property type="protein sequence ID" value="AIL97467.1"/>
    <property type="molecule type" value="Genomic_DNA"/>
</dbReference>
<protein>
    <submittedName>
        <fullName evidence="2">Uncharacterized protein</fullName>
    </submittedName>
</protein>
<sequence length="104" mass="11877">MRKVRDLGKVRRGKVRRGKVRRGKVRRGKVRRGKVGRGKVGRGKVRRGKVRDLGKVRSDGCREFRQIRRSIGNWEHSATGQCGQESSTKFIKPHVFLSGDIRVA</sequence>
<dbReference type="HOGENOM" id="CLU_2245427_0_0_11"/>
<name>A0A077HS27_9CORY</name>